<keyword evidence="2" id="KW-0472">Membrane</keyword>
<keyword evidence="2" id="KW-0812">Transmembrane</keyword>
<feature type="transmembrane region" description="Helical" evidence="2">
    <location>
        <begin position="82"/>
        <end position="102"/>
    </location>
</feature>
<feature type="region of interest" description="Disordered" evidence="1">
    <location>
        <begin position="1"/>
        <end position="32"/>
    </location>
</feature>
<evidence type="ECO:0000256" key="1">
    <source>
        <dbReference type="SAM" id="MobiDB-lite"/>
    </source>
</evidence>
<sequence>MSSLMQGLGSLKTSQGRYSNVPGDQSGSNSGIESTGFFSSIADGAASIANNARSRVENFSFTGNSDPNNTQNQPEWLGLTMFQRWVGGIGFGLMAAFCFMMVSF</sequence>
<reference evidence="3 4" key="1">
    <citation type="submission" date="2017-01" db="EMBL/GenBank/DDBJ databases">
        <authorList>
            <person name="Mah S.A."/>
            <person name="Swanson W.J."/>
            <person name="Moy G.W."/>
            <person name="Vacquier V.D."/>
        </authorList>
    </citation>
    <scope>NUCLEOTIDE SEQUENCE [LARGE SCALE GENOMIC DNA]</scope>
    <source>
        <strain evidence="3 4">GSMNP</strain>
    </source>
</reference>
<gene>
    <name evidence="3" type="ORF">AYI70_g2332</name>
</gene>
<evidence type="ECO:0000313" key="3">
    <source>
        <dbReference type="EMBL" id="OMJ23334.1"/>
    </source>
</evidence>
<dbReference type="OrthoDB" id="660759at2759"/>
<protein>
    <submittedName>
        <fullName evidence="3">Uncharacterized protein</fullName>
    </submittedName>
</protein>
<keyword evidence="2" id="KW-1133">Transmembrane helix</keyword>
<dbReference type="AlphaFoldDB" id="A0A1R1Y901"/>
<dbReference type="Proteomes" id="UP000187283">
    <property type="component" value="Unassembled WGS sequence"/>
</dbReference>
<dbReference type="EMBL" id="LSSN01000558">
    <property type="protein sequence ID" value="OMJ23334.1"/>
    <property type="molecule type" value="Genomic_DNA"/>
</dbReference>
<evidence type="ECO:0000313" key="4">
    <source>
        <dbReference type="Proteomes" id="UP000187283"/>
    </source>
</evidence>
<evidence type="ECO:0000256" key="2">
    <source>
        <dbReference type="SAM" id="Phobius"/>
    </source>
</evidence>
<keyword evidence="4" id="KW-1185">Reference proteome</keyword>
<dbReference type="STRING" id="133412.A0A1R1Y901"/>
<proteinExistence type="predicted"/>
<comment type="caution">
    <text evidence="3">The sequence shown here is derived from an EMBL/GenBank/DDBJ whole genome shotgun (WGS) entry which is preliminary data.</text>
</comment>
<accession>A0A1R1Y901</accession>
<organism evidence="3 4">
    <name type="scientific">Smittium culicis</name>
    <dbReference type="NCBI Taxonomy" id="133412"/>
    <lineage>
        <taxon>Eukaryota</taxon>
        <taxon>Fungi</taxon>
        <taxon>Fungi incertae sedis</taxon>
        <taxon>Zoopagomycota</taxon>
        <taxon>Kickxellomycotina</taxon>
        <taxon>Harpellomycetes</taxon>
        <taxon>Harpellales</taxon>
        <taxon>Legeriomycetaceae</taxon>
        <taxon>Smittium</taxon>
    </lineage>
</organism>
<name>A0A1R1Y901_9FUNG</name>